<feature type="signal peptide" evidence="3">
    <location>
        <begin position="1"/>
        <end position="20"/>
    </location>
</feature>
<reference evidence="6 7" key="1">
    <citation type="journal article" date="2019" name="Sci. Rep.">
        <title>A multi-omics analysis of the grapevine pathogen Lasiodiplodia theobromae reveals that temperature affects the expression of virulence- and pathogenicity-related genes.</title>
        <authorList>
            <person name="Felix C."/>
            <person name="Meneses R."/>
            <person name="Goncalves M.F.M."/>
            <person name="Tilleman L."/>
            <person name="Duarte A.S."/>
            <person name="Jorrin-Novo J.V."/>
            <person name="Van de Peer Y."/>
            <person name="Deforce D."/>
            <person name="Van Nieuwerburgh F."/>
            <person name="Esteves A.C."/>
            <person name="Alves A."/>
        </authorList>
    </citation>
    <scope>NUCLEOTIDE SEQUENCE [LARGE SCALE GENOMIC DNA]</scope>
    <source>
        <strain evidence="6 7">LA-SOL3</strain>
    </source>
</reference>
<evidence type="ECO:0000256" key="2">
    <source>
        <dbReference type="ARBA" id="ARBA00022801"/>
    </source>
</evidence>
<dbReference type="GO" id="GO:0004177">
    <property type="term" value="F:aminopeptidase activity"/>
    <property type="evidence" value="ECO:0007669"/>
    <property type="project" value="UniProtKB-KW"/>
</dbReference>
<dbReference type="Pfam" id="PF08386">
    <property type="entry name" value="Abhydrolase_4"/>
    <property type="match status" value="1"/>
</dbReference>
<dbReference type="Proteomes" id="UP000325902">
    <property type="component" value="Unassembled WGS sequence"/>
</dbReference>
<organism evidence="6 7">
    <name type="scientific">Lasiodiplodia theobromae</name>
    <dbReference type="NCBI Taxonomy" id="45133"/>
    <lineage>
        <taxon>Eukaryota</taxon>
        <taxon>Fungi</taxon>
        <taxon>Dikarya</taxon>
        <taxon>Ascomycota</taxon>
        <taxon>Pezizomycotina</taxon>
        <taxon>Dothideomycetes</taxon>
        <taxon>Dothideomycetes incertae sedis</taxon>
        <taxon>Botryosphaeriales</taxon>
        <taxon>Botryosphaeriaceae</taxon>
        <taxon>Lasiodiplodia</taxon>
    </lineage>
</organism>
<comment type="caution">
    <text evidence="6">The sequence shown here is derived from an EMBL/GenBank/DDBJ whole genome shotgun (WGS) entry which is preliminary data.</text>
</comment>
<dbReference type="EMBL" id="VCHE01000125">
    <property type="protein sequence ID" value="KAB2570716.1"/>
    <property type="molecule type" value="Genomic_DNA"/>
</dbReference>
<evidence type="ECO:0000256" key="1">
    <source>
        <dbReference type="ARBA" id="ARBA00010088"/>
    </source>
</evidence>
<evidence type="ECO:0000256" key="3">
    <source>
        <dbReference type="SAM" id="SignalP"/>
    </source>
</evidence>
<dbReference type="InterPro" id="IPR013595">
    <property type="entry name" value="Pept_S33_TAP-like_C"/>
</dbReference>
<dbReference type="OrthoDB" id="425534at2759"/>
<evidence type="ECO:0000259" key="4">
    <source>
        <dbReference type="Pfam" id="PF00561"/>
    </source>
</evidence>
<dbReference type="PANTHER" id="PTHR43248:SF25">
    <property type="entry name" value="AB HYDROLASE-1 DOMAIN-CONTAINING PROTEIN-RELATED"/>
    <property type="match status" value="1"/>
</dbReference>
<keyword evidence="2" id="KW-0378">Hydrolase</keyword>
<protein>
    <submittedName>
        <fullName evidence="6">Tripeptidyl aminopeptidase</fullName>
    </submittedName>
</protein>
<keyword evidence="3" id="KW-0732">Signal</keyword>
<name>A0A5N5CZG2_9PEZI</name>
<feature type="domain" description="AB hydrolase-1" evidence="4">
    <location>
        <begin position="116"/>
        <end position="242"/>
    </location>
</feature>
<dbReference type="Pfam" id="PF00561">
    <property type="entry name" value="Abhydrolase_1"/>
    <property type="match status" value="1"/>
</dbReference>
<dbReference type="PANTHER" id="PTHR43248">
    <property type="entry name" value="2-SUCCINYL-6-HYDROXY-2,4-CYCLOHEXADIENE-1-CARBOXYLATE SYNTHASE"/>
    <property type="match status" value="1"/>
</dbReference>
<feature type="domain" description="Peptidase S33 tripeptidyl aminopeptidase-like C-terminal" evidence="5">
    <location>
        <begin position="407"/>
        <end position="507"/>
    </location>
</feature>
<gene>
    <name evidence="6" type="primary">tap_1</name>
    <name evidence="6" type="ORF">DBV05_g10622</name>
</gene>
<keyword evidence="6" id="KW-0031">Aminopeptidase</keyword>
<keyword evidence="6" id="KW-0645">Protease</keyword>
<dbReference type="SUPFAM" id="SSF53474">
    <property type="entry name" value="alpha/beta-Hydrolases"/>
    <property type="match status" value="1"/>
</dbReference>
<dbReference type="Gene3D" id="3.40.50.1820">
    <property type="entry name" value="alpha/beta hydrolase"/>
    <property type="match status" value="1"/>
</dbReference>
<sequence>MLSKPHFLHTFLLQASAVCAIVQSSHPIHTRDQGIQWGPCTLNSTLPIECANFTVPLDYSSPNSTETLTLELLKVPAAKTPSKGSVLLNFGGPGFTGQDTLASGAEKLQAITGGYHDLITFDPRGTGNALPYSCYKNDAERIAAGVTTQMLSGNASDVMPGRLWGLADLLVESCEANNKDTGSLIGTAFVARDMMRIVDALGEDGLLRYWGLSYGTTLGATVAAMFPDRMDRVILDGVQNPHEYYHGHDIEMFTDTDKTFAGVLSACVEAGPERCALAGSNRTAASLEKDVYSLIEELKQRPIPLSGILIDYHLVRGYILLGLYNPVNYPSIMALLDGLLSKNLTVITEAMAGSASVTASAGNDAQKGIQCGDKGADVSAWADPARNGFDKTILPAMEALNERSRLAGDTSAGLSATCGRWRTQAKERYTGDFNVKTKHPIMLIGSMFDPVTPLVSAKNVSEGFEGSVVLQHNGFGHTSPAQISLCTTKAVQAYLLNGTLPEPGAVCEVDVPLFSNITWQDVLL</sequence>
<keyword evidence="7" id="KW-1185">Reference proteome</keyword>
<dbReference type="InterPro" id="IPR051601">
    <property type="entry name" value="Serine_prot/Carboxylest_S33"/>
</dbReference>
<accession>A0A5N5CZG2</accession>
<evidence type="ECO:0000313" key="7">
    <source>
        <dbReference type="Proteomes" id="UP000325902"/>
    </source>
</evidence>
<evidence type="ECO:0000313" key="6">
    <source>
        <dbReference type="EMBL" id="KAB2570716.1"/>
    </source>
</evidence>
<evidence type="ECO:0000259" key="5">
    <source>
        <dbReference type="Pfam" id="PF08386"/>
    </source>
</evidence>
<dbReference type="InterPro" id="IPR029058">
    <property type="entry name" value="AB_hydrolase_fold"/>
</dbReference>
<dbReference type="AlphaFoldDB" id="A0A5N5CZG2"/>
<feature type="chain" id="PRO_5024880458" evidence="3">
    <location>
        <begin position="21"/>
        <end position="524"/>
    </location>
</feature>
<dbReference type="InterPro" id="IPR000073">
    <property type="entry name" value="AB_hydrolase_1"/>
</dbReference>
<comment type="similarity">
    <text evidence="1">Belongs to the peptidase S33 family.</text>
</comment>
<proteinExistence type="inferred from homology"/>